<protein>
    <submittedName>
        <fullName evidence="2">Uncharacterized protein</fullName>
    </submittedName>
</protein>
<reference evidence="2 3" key="1">
    <citation type="submission" date="2019-03" db="EMBL/GenBank/DDBJ databases">
        <title>Single cell metagenomics reveals metabolic interactions within the superorganism composed of flagellate Streblomastix strix and complex community of Bacteroidetes bacteria on its surface.</title>
        <authorList>
            <person name="Treitli S.C."/>
            <person name="Kolisko M."/>
            <person name="Husnik F."/>
            <person name="Keeling P."/>
            <person name="Hampl V."/>
        </authorList>
    </citation>
    <scope>NUCLEOTIDE SEQUENCE [LARGE SCALE GENOMIC DNA]</scope>
    <source>
        <strain evidence="2">ST1C</strain>
    </source>
</reference>
<evidence type="ECO:0000313" key="3">
    <source>
        <dbReference type="Proteomes" id="UP000324800"/>
    </source>
</evidence>
<organism evidence="2 3">
    <name type="scientific">Streblomastix strix</name>
    <dbReference type="NCBI Taxonomy" id="222440"/>
    <lineage>
        <taxon>Eukaryota</taxon>
        <taxon>Metamonada</taxon>
        <taxon>Preaxostyla</taxon>
        <taxon>Oxymonadida</taxon>
        <taxon>Streblomastigidae</taxon>
        <taxon>Streblomastix</taxon>
    </lineage>
</organism>
<comment type="caution">
    <text evidence="2">The sequence shown here is derived from an EMBL/GenBank/DDBJ whole genome shotgun (WGS) entry which is preliminary data.</text>
</comment>
<dbReference type="EMBL" id="SNRW01013657">
    <property type="protein sequence ID" value="KAA6372364.1"/>
    <property type="molecule type" value="Genomic_DNA"/>
</dbReference>
<feature type="region of interest" description="Disordered" evidence="1">
    <location>
        <begin position="75"/>
        <end position="107"/>
    </location>
</feature>
<dbReference type="Proteomes" id="UP000324800">
    <property type="component" value="Unassembled WGS sequence"/>
</dbReference>
<accession>A0A5J4UQ96</accession>
<evidence type="ECO:0000256" key="1">
    <source>
        <dbReference type="SAM" id="MobiDB-lite"/>
    </source>
</evidence>
<dbReference type="AlphaFoldDB" id="A0A5J4UQ96"/>
<proteinExistence type="predicted"/>
<gene>
    <name evidence="2" type="ORF">EZS28_032109</name>
</gene>
<name>A0A5J4UQ96_9EUKA</name>
<feature type="compositionally biased region" description="Basic and acidic residues" evidence="1">
    <location>
        <begin position="80"/>
        <end position="107"/>
    </location>
</feature>
<evidence type="ECO:0000313" key="2">
    <source>
        <dbReference type="EMBL" id="KAA6372364.1"/>
    </source>
</evidence>
<sequence>MSKDLVQQRRTAWDLEGYELVNQKSRYSDPPPTGYAEGNEQIRPFIEAHIRGHKFYIHEHQAFWKEYCYKIFKRKPQQSDMRKDSPRSPGRGHDKDKNERNNRRDGKISLAFMEQRFNKAETMIQAFRLQRQTQGQNPRRNLQPLDMGLESYPANPDSRIQTPHVNASGMAKDKQIFLPSCLQRRSSWTDPEEEAGQINLMVLPKVSTQNVINNAIQTQIQERRPQIIIPSTYQHLTVQMPLTVFNGQWFLVE</sequence>